<dbReference type="EMBL" id="JAHKRT010000001">
    <property type="protein sequence ID" value="MBU3076347.1"/>
    <property type="molecule type" value="Genomic_DNA"/>
</dbReference>
<dbReference type="Pfam" id="PF01135">
    <property type="entry name" value="PCMT"/>
    <property type="match status" value="1"/>
</dbReference>
<comment type="caution">
    <text evidence="1">The sequence shown here is derived from an EMBL/GenBank/DDBJ whole genome shotgun (WGS) entry which is preliminary data.</text>
</comment>
<dbReference type="Proteomes" id="UP000776276">
    <property type="component" value="Unassembled WGS sequence"/>
</dbReference>
<organism evidence="1 2">
    <name type="scientific">Sphingomonas quercus</name>
    <dbReference type="NCBI Taxonomy" id="2842451"/>
    <lineage>
        <taxon>Bacteria</taxon>
        <taxon>Pseudomonadati</taxon>
        <taxon>Pseudomonadota</taxon>
        <taxon>Alphaproteobacteria</taxon>
        <taxon>Sphingomonadales</taxon>
        <taxon>Sphingomonadaceae</taxon>
        <taxon>Sphingomonas</taxon>
    </lineage>
</organism>
<dbReference type="PANTHER" id="PTHR11579:SF18">
    <property type="entry name" value="PROTEIN-L-ISOASPARTATE O-METHYLTRANSFERASE"/>
    <property type="match status" value="1"/>
</dbReference>
<dbReference type="PANTHER" id="PTHR11579">
    <property type="entry name" value="PROTEIN-L-ISOASPARTATE O-METHYLTRANSFERASE"/>
    <property type="match status" value="1"/>
</dbReference>
<evidence type="ECO:0000313" key="2">
    <source>
        <dbReference type="Proteomes" id="UP000776276"/>
    </source>
</evidence>
<evidence type="ECO:0000313" key="1">
    <source>
        <dbReference type="EMBL" id="MBU3076347.1"/>
    </source>
</evidence>
<dbReference type="RefSeq" id="WP_216318373.1">
    <property type="nucleotide sequence ID" value="NZ_JAHKRT010000001.1"/>
</dbReference>
<gene>
    <name evidence="1" type="ORF">KOF26_00590</name>
</gene>
<sequence length="220" mass="22439">MTEPATDQDFAAARKAMVASQLRTNAVTDAGVLAAMGRVPREAFVGPGQQPVAYIDRALPLGGGRQLNPILATARLLDAARPRPGERALVIGAATGYSVAVLADIGLAVTAVESDPALVAQARGALHHAATAVDEGPLAEGHAGGGPYDLILIDGAVEEVPQAIVDQLVDGGRLATGIVERGVTRLALGRKSGSAFGLFPFADSEAVVLPGFAKVRAFSF</sequence>
<proteinExistence type="predicted"/>
<keyword evidence="2" id="KW-1185">Reference proteome</keyword>
<reference evidence="1 2" key="1">
    <citation type="submission" date="2021-06" db="EMBL/GenBank/DDBJ databases">
        <title>Sphingomonas sp. XMGL2, whole genome shotgun sequencing project.</title>
        <authorList>
            <person name="Zhao G."/>
            <person name="Shen L."/>
        </authorList>
    </citation>
    <scope>NUCLEOTIDE SEQUENCE [LARGE SCALE GENOMIC DNA]</scope>
    <source>
        <strain evidence="1 2">XMGL2</strain>
    </source>
</reference>
<dbReference type="InterPro" id="IPR000682">
    <property type="entry name" value="PCMT"/>
</dbReference>
<protein>
    <submittedName>
        <fullName evidence="1">Protein-L-isoaspartate O-methyltransferase</fullName>
    </submittedName>
</protein>
<name>A0ABS6BEU0_9SPHN</name>
<accession>A0ABS6BEU0</accession>